<name>A0A345P963_9GAMM</name>
<feature type="chain" id="PRO_5016641581" evidence="3">
    <location>
        <begin position="26"/>
        <end position="450"/>
    </location>
</feature>
<evidence type="ECO:0000313" key="4">
    <source>
        <dbReference type="EMBL" id="AXI03822.1"/>
    </source>
</evidence>
<evidence type="ECO:0000256" key="3">
    <source>
        <dbReference type="SAM" id="SignalP"/>
    </source>
</evidence>
<dbReference type="InterPro" id="IPR007466">
    <property type="entry name" value="Peptidyl-Arg-deiminase_porph"/>
</dbReference>
<dbReference type="Proteomes" id="UP000253940">
    <property type="component" value="Chromosome"/>
</dbReference>
<keyword evidence="2" id="KW-0378">Hydrolase</keyword>
<accession>A0A345P963</accession>
<dbReference type="InterPro" id="IPR019546">
    <property type="entry name" value="TAT_signal_bac_arc"/>
</dbReference>
<dbReference type="InterPro" id="IPR006311">
    <property type="entry name" value="TAT_signal"/>
</dbReference>
<dbReference type="Gene3D" id="3.75.10.10">
    <property type="entry name" value="L-arginine/glycine Amidinotransferase, Chain A"/>
    <property type="match status" value="1"/>
</dbReference>
<dbReference type="GO" id="GO:0004668">
    <property type="term" value="F:protein-arginine deiminase activity"/>
    <property type="evidence" value="ECO:0007669"/>
    <property type="project" value="InterPro"/>
</dbReference>
<dbReference type="AlphaFoldDB" id="A0A345P963"/>
<keyword evidence="1 3" id="KW-0732">Signal</keyword>
<dbReference type="NCBIfam" id="TIGR01409">
    <property type="entry name" value="TAT_signal_seq"/>
    <property type="match status" value="1"/>
</dbReference>
<evidence type="ECO:0000313" key="5">
    <source>
        <dbReference type="Proteomes" id="UP000253940"/>
    </source>
</evidence>
<evidence type="ECO:0000256" key="1">
    <source>
        <dbReference type="ARBA" id="ARBA00022729"/>
    </source>
</evidence>
<dbReference type="GO" id="GO:0047632">
    <property type="term" value="F:agmatine deiminase activity"/>
    <property type="evidence" value="ECO:0007669"/>
    <property type="project" value="TreeGrafter"/>
</dbReference>
<organism evidence="4 5">
    <name type="scientific">Aquirhabdus parva</name>
    <dbReference type="NCBI Taxonomy" id="2283318"/>
    <lineage>
        <taxon>Bacteria</taxon>
        <taxon>Pseudomonadati</taxon>
        <taxon>Pseudomonadota</taxon>
        <taxon>Gammaproteobacteria</taxon>
        <taxon>Moraxellales</taxon>
        <taxon>Moraxellaceae</taxon>
        <taxon>Aquirhabdus</taxon>
    </lineage>
</organism>
<dbReference type="RefSeq" id="WP_114899930.1">
    <property type="nucleotide sequence ID" value="NZ_CP031222.1"/>
</dbReference>
<dbReference type="OrthoDB" id="9808013at2"/>
<dbReference type="PROSITE" id="PS51318">
    <property type="entry name" value="TAT"/>
    <property type="match status" value="1"/>
</dbReference>
<gene>
    <name evidence="4" type="ORF">HYN46_13855</name>
</gene>
<dbReference type="EMBL" id="CP031222">
    <property type="protein sequence ID" value="AXI03822.1"/>
    <property type="molecule type" value="Genomic_DNA"/>
</dbReference>
<dbReference type="PANTHER" id="PTHR31377:SF0">
    <property type="entry name" value="AGMATINE DEIMINASE-RELATED"/>
    <property type="match status" value="1"/>
</dbReference>
<reference evidence="4 5" key="1">
    <citation type="submission" date="2018-07" db="EMBL/GenBank/DDBJ databases">
        <title>Genome sequencing of Moraxellaceae gen. HYN0046.</title>
        <authorList>
            <person name="Kim M."/>
            <person name="Yi H."/>
        </authorList>
    </citation>
    <scope>NUCLEOTIDE SEQUENCE [LARGE SCALE GENOMIC DNA]</scope>
    <source>
        <strain evidence="4 5">HYN0046</strain>
    </source>
</reference>
<dbReference type="SUPFAM" id="SSF55909">
    <property type="entry name" value="Pentein"/>
    <property type="match status" value="1"/>
</dbReference>
<sequence length="450" mass="48405">MTTRRSFLKNTTAGGALFLMGNAFTAYGDAQAATAKTGNANPAGVFVRMPDESSLHKLTWMAYGATVQAWGSNGAFGANRLIARKDLMRIAANLSRFEPVIMIVNNAADQAEANTLLRQVAQEPVSVQTDHYEAGSIFTGGKPLPAIQSNRIQFVIHPLDDLWIRDTGAVFVVDAKKALYGVNFNFNGWGQVNTGAVGWKKDPLKAVNGIEDQPIARDQTIADFTLAHAPATKIATWLVMEGGGIEVDGNGTAICTESCILNPNRNPGKTKADVEAELLRTLGVRKVIWLPGSKAKDITDGHIDFYARFADNGHVVYTLDPDPESPDHAATLINQKILQNATDVTGRKINAVPLESPDFSVLQPVVTARNGWSRGSRNFNSHAFAAGYVGYYLANGCVLMAQFGDADADLAAFETLQRLFPDRVIMQITTDGIANGGGTIHCATQQQIAV</sequence>
<dbReference type="KEGG" id="mbah:HYN46_13855"/>
<protein>
    <submittedName>
        <fullName evidence="4">Agmatine deiminase family protein</fullName>
    </submittedName>
</protein>
<keyword evidence="5" id="KW-1185">Reference proteome</keyword>
<dbReference type="GO" id="GO:0009446">
    <property type="term" value="P:putrescine biosynthetic process"/>
    <property type="evidence" value="ECO:0007669"/>
    <property type="project" value="InterPro"/>
</dbReference>
<evidence type="ECO:0000256" key="2">
    <source>
        <dbReference type="ARBA" id="ARBA00022801"/>
    </source>
</evidence>
<dbReference type="Pfam" id="PF04371">
    <property type="entry name" value="PAD_porph"/>
    <property type="match status" value="1"/>
</dbReference>
<proteinExistence type="predicted"/>
<feature type="signal peptide" evidence="3">
    <location>
        <begin position="1"/>
        <end position="25"/>
    </location>
</feature>
<dbReference type="PANTHER" id="PTHR31377">
    <property type="entry name" value="AGMATINE DEIMINASE-RELATED"/>
    <property type="match status" value="1"/>
</dbReference>